<proteinExistence type="predicted"/>
<dbReference type="GO" id="GO:0004888">
    <property type="term" value="F:transmembrane signaling receptor activity"/>
    <property type="evidence" value="ECO:0007669"/>
    <property type="project" value="InterPro"/>
</dbReference>
<evidence type="ECO:0000256" key="2">
    <source>
        <dbReference type="SAM" id="Phobius"/>
    </source>
</evidence>
<dbReference type="SUPFAM" id="SSF63712">
    <property type="entry name" value="Nicotinic receptor ligand binding domain-like"/>
    <property type="match status" value="1"/>
</dbReference>
<feature type="transmembrane region" description="Helical" evidence="2">
    <location>
        <begin position="268"/>
        <end position="284"/>
    </location>
</feature>
<dbReference type="InterPro" id="IPR036734">
    <property type="entry name" value="Neur_chan_lig-bd_sf"/>
</dbReference>
<dbReference type="Gene3D" id="2.70.170.10">
    <property type="entry name" value="Neurotransmitter-gated ion-channel ligand-binding domain"/>
    <property type="match status" value="1"/>
</dbReference>
<keyword evidence="3" id="KW-0732">Signal</keyword>
<dbReference type="AlphaFoldDB" id="A0A7T5R1B2"/>
<reference evidence="4 5" key="1">
    <citation type="submission" date="2020-07" db="EMBL/GenBank/DDBJ databases">
        <title>Huge and variable diversity of episymbiotic CPR bacteria and DPANN archaea in groundwater ecosystems.</title>
        <authorList>
            <person name="He C.Y."/>
            <person name="Keren R."/>
            <person name="Whittaker M."/>
            <person name="Farag I.F."/>
            <person name="Doudna J."/>
            <person name="Cate J.H.D."/>
            <person name="Banfield J.F."/>
        </authorList>
    </citation>
    <scope>NUCLEOTIDE SEQUENCE [LARGE SCALE GENOMIC DNA]</scope>
    <source>
        <strain evidence="4">NC_groundwater_70_Ag_B-0.1um_54_66</strain>
    </source>
</reference>
<dbReference type="GO" id="GO:0016020">
    <property type="term" value="C:membrane"/>
    <property type="evidence" value="ECO:0007669"/>
    <property type="project" value="UniProtKB-SubCell"/>
</dbReference>
<keyword evidence="2" id="KW-1133">Transmembrane helix</keyword>
<gene>
    <name evidence="4" type="ORF">HYS17_09275</name>
</gene>
<dbReference type="InterPro" id="IPR006201">
    <property type="entry name" value="Neur_channel"/>
</dbReference>
<accession>A0A7T5R1B2</accession>
<evidence type="ECO:0000256" key="1">
    <source>
        <dbReference type="ARBA" id="ARBA00004141"/>
    </source>
</evidence>
<feature type="transmembrane region" description="Helical" evidence="2">
    <location>
        <begin position="235"/>
        <end position="256"/>
    </location>
</feature>
<evidence type="ECO:0000313" key="4">
    <source>
        <dbReference type="EMBL" id="QQG35698.1"/>
    </source>
</evidence>
<keyword evidence="2" id="KW-0812">Transmembrane</keyword>
<comment type="subcellular location">
    <subcellularLocation>
        <location evidence="1">Membrane</location>
        <topology evidence="1">Multi-pass membrane protein</topology>
    </subcellularLocation>
</comment>
<protein>
    <recommendedName>
        <fullName evidence="6">Neurotransmitter-gated ion-channel ligand-binding domain-containing protein</fullName>
    </recommendedName>
</protein>
<dbReference type="GO" id="GO:0005230">
    <property type="term" value="F:extracellular ligand-gated monoatomic ion channel activity"/>
    <property type="evidence" value="ECO:0007669"/>
    <property type="project" value="InterPro"/>
</dbReference>
<feature type="chain" id="PRO_5032367258" description="Neurotransmitter-gated ion-channel ligand-binding domain-containing protein" evidence="3">
    <location>
        <begin position="25"/>
        <end position="325"/>
    </location>
</feature>
<sequence length="325" mass="36884">MRLLPSLLLFFLLGYGISCPQAMASTHNEIAIGVYIADIQEIDLKTHSYRLDLYMWFRWKNPDIDPSQSAEFINMFEPADHVRTNIFDKPQVMPDGSLYMIIRDQGKFSAKFSLKRFPFDRQFLDVVLEDNQHETQDLVYVPDTSTAPLTLNPSINIPGFNLRQPRLEIADFSYPTSFGDLRSSKAPDYSRARFSITVERPWMATGLNIFLPVILIIICTALVLSLHPAYIEGRLGVAITALLTLVALQLTSASGLPEVDYMLMTDKIYLLSYLFIMATMMQVVRHSRTVHEKNFDPVWKSDRAVQKLLALSMIGGIVLIILATV</sequence>
<feature type="transmembrane region" description="Helical" evidence="2">
    <location>
        <begin position="202"/>
        <end position="223"/>
    </location>
</feature>
<evidence type="ECO:0000256" key="3">
    <source>
        <dbReference type="SAM" id="SignalP"/>
    </source>
</evidence>
<dbReference type="PANTHER" id="PTHR18945">
    <property type="entry name" value="NEUROTRANSMITTER GATED ION CHANNEL"/>
    <property type="match status" value="1"/>
</dbReference>
<organism evidence="4 5">
    <name type="scientific">Micavibrio aeruginosavorus</name>
    <dbReference type="NCBI Taxonomy" id="349221"/>
    <lineage>
        <taxon>Bacteria</taxon>
        <taxon>Pseudomonadati</taxon>
        <taxon>Bdellovibrionota</taxon>
        <taxon>Bdellovibrionia</taxon>
        <taxon>Bdellovibrionales</taxon>
        <taxon>Pseudobdellovibrionaceae</taxon>
        <taxon>Micavibrio</taxon>
    </lineage>
</organism>
<dbReference type="Gene3D" id="1.20.58.390">
    <property type="entry name" value="Neurotransmitter-gated ion-channel transmembrane domain"/>
    <property type="match status" value="1"/>
</dbReference>
<feature type="signal peptide" evidence="3">
    <location>
        <begin position="1"/>
        <end position="24"/>
    </location>
</feature>
<dbReference type="Proteomes" id="UP000595362">
    <property type="component" value="Chromosome"/>
</dbReference>
<keyword evidence="2" id="KW-0472">Membrane</keyword>
<evidence type="ECO:0008006" key="6">
    <source>
        <dbReference type="Google" id="ProtNLM"/>
    </source>
</evidence>
<dbReference type="InterPro" id="IPR036719">
    <property type="entry name" value="Neuro-gated_channel_TM_sf"/>
</dbReference>
<feature type="transmembrane region" description="Helical" evidence="2">
    <location>
        <begin position="304"/>
        <end position="323"/>
    </location>
</feature>
<evidence type="ECO:0000313" key="5">
    <source>
        <dbReference type="Proteomes" id="UP000595362"/>
    </source>
</evidence>
<name>A0A7T5R1B2_9BACT</name>
<dbReference type="SUPFAM" id="SSF90112">
    <property type="entry name" value="Neurotransmitter-gated ion-channel transmembrane pore"/>
    <property type="match status" value="1"/>
</dbReference>
<dbReference type="InterPro" id="IPR038050">
    <property type="entry name" value="Neuro_actylchol_rec"/>
</dbReference>
<dbReference type="EMBL" id="CP066681">
    <property type="protein sequence ID" value="QQG35698.1"/>
    <property type="molecule type" value="Genomic_DNA"/>
</dbReference>